<evidence type="ECO:0000313" key="6">
    <source>
        <dbReference type="Proteomes" id="UP000789570"/>
    </source>
</evidence>
<dbReference type="PANTHER" id="PTHR12827:SF3">
    <property type="entry name" value="ANAPHASE-PROMOTING COMPLEX SUBUNIT 1"/>
    <property type="match status" value="1"/>
</dbReference>
<dbReference type="Pfam" id="PF12859">
    <property type="entry name" value="ANAPC1"/>
    <property type="match status" value="1"/>
</dbReference>
<evidence type="ECO:0000259" key="4">
    <source>
        <dbReference type="Pfam" id="PF12859"/>
    </source>
</evidence>
<dbReference type="GO" id="GO:0051301">
    <property type="term" value="P:cell division"/>
    <property type="evidence" value="ECO:0007669"/>
    <property type="project" value="UniProtKB-KW"/>
</dbReference>
<dbReference type="InterPro" id="IPR049255">
    <property type="entry name" value="Apc1_N"/>
</dbReference>
<dbReference type="GO" id="GO:0060090">
    <property type="term" value="F:molecular adaptor activity"/>
    <property type="evidence" value="ECO:0007669"/>
    <property type="project" value="TreeGrafter"/>
</dbReference>
<dbReference type="EMBL" id="CAJVPQ010008475">
    <property type="protein sequence ID" value="CAG8707160.1"/>
    <property type="molecule type" value="Genomic_DNA"/>
</dbReference>
<keyword evidence="3" id="KW-0131">Cell cycle</keyword>
<accession>A0A9N9HUV5</accession>
<keyword evidence="2" id="KW-0498">Mitosis</keyword>
<proteinExistence type="predicted"/>
<gene>
    <name evidence="5" type="ORF">FCALED_LOCUS13753</name>
</gene>
<keyword evidence="1" id="KW-0132">Cell division</keyword>
<evidence type="ECO:0000313" key="5">
    <source>
        <dbReference type="EMBL" id="CAG8707160.1"/>
    </source>
</evidence>
<dbReference type="InterPro" id="IPR024990">
    <property type="entry name" value="Apc1"/>
</dbReference>
<feature type="non-terminal residue" evidence="5">
    <location>
        <position position="441"/>
    </location>
</feature>
<evidence type="ECO:0000256" key="1">
    <source>
        <dbReference type="ARBA" id="ARBA00022618"/>
    </source>
</evidence>
<dbReference type="PANTHER" id="PTHR12827">
    <property type="entry name" value="MEIOTIC CHECKPOINT REGULATOR TSG24 FAMILY MEMBER"/>
    <property type="match status" value="1"/>
</dbReference>
<dbReference type="GO" id="GO:0031145">
    <property type="term" value="P:anaphase-promoting complex-dependent catabolic process"/>
    <property type="evidence" value="ECO:0007669"/>
    <property type="project" value="TreeGrafter"/>
</dbReference>
<dbReference type="AlphaFoldDB" id="A0A9N9HUV5"/>
<sequence>MEVRVLGNFITFGERYYKKSKDQPEDFPHNSYNKSYQPGELNNNYKLYEGFNRTSQETSRLDDFEEELCTFDNTVIWSRGNILYKTFTYEEPVVQALFVWFKVAKSYHSYYLEKRSETYHKKPLQTERQRALFVLLENYAKVYFLDGQHFLIRVPSHVRCAWAMNIGVILQRDSEDEYSLNISNFTAGPFPVLYSILDPLENIKPISIVDKIICEGEKVKILGITRPFSDNEEVVIFVNDRDDQGNNLIIVTLSRKTLRHSVYRYAIKKENSLKMLESICSSPIKTSNRRSSNVRSDNSLQNKERRISIGLDDSFQGSEGRTSLQSVDRTLYATGVNSDDMYNDLRFKSDMKNDIYMELLWTEPVAKIGKFEDSIVFIAHDFDCHEILCIFTKSNQNFIALDIFAHSDGLKALFKFESKVIAASPISATRLNYNDILFVKE</sequence>
<dbReference type="OrthoDB" id="26401at2759"/>
<name>A0A9N9HUV5_9GLOM</name>
<organism evidence="5 6">
    <name type="scientific">Funneliformis caledonium</name>
    <dbReference type="NCBI Taxonomy" id="1117310"/>
    <lineage>
        <taxon>Eukaryota</taxon>
        <taxon>Fungi</taxon>
        <taxon>Fungi incertae sedis</taxon>
        <taxon>Mucoromycota</taxon>
        <taxon>Glomeromycotina</taxon>
        <taxon>Glomeromycetes</taxon>
        <taxon>Glomerales</taxon>
        <taxon>Glomeraceae</taxon>
        <taxon>Funneliformis</taxon>
    </lineage>
</organism>
<dbReference type="GO" id="GO:0007091">
    <property type="term" value="P:metaphase/anaphase transition of mitotic cell cycle"/>
    <property type="evidence" value="ECO:0007669"/>
    <property type="project" value="TreeGrafter"/>
</dbReference>
<keyword evidence="6" id="KW-1185">Reference proteome</keyword>
<evidence type="ECO:0000256" key="2">
    <source>
        <dbReference type="ARBA" id="ARBA00022776"/>
    </source>
</evidence>
<reference evidence="5" key="1">
    <citation type="submission" date="2021-06" db="EMBL/GenBank/DDBJ databases">
        <authorList>
            <person name="Kallberg Y."/>
            <person name="Tangrot J."/>
            <person name="Rosling A."/>
        </authorList>
    </citation>
    <scope>NUCLEOTIDE SEQUENCE</scope>
    <source>
        <strain evidence="5">UK204</strain>
    </source>
</reference>
<evidence type="ECO:0000256" key="3">
    <source>
        <dbReference type="ARBA" id="ARBA00023306"/>
    </source>
</evidence>
<dbReference type="GO" id="GO:0005680">
    <property type="term" value="C:anaphase-promoting complex"/>
    <property type="evidence" value="ECO:0007669"/>
    <property type="project" value="InterPro"/>
</dbReference>
<protein>
    <submittedName>
        <fullName evidence="5">10570_t:CDS:1</fullName>
    </submittedName>
</protein>
<dbReference type="GO" id="GO:0070979">
    <property type="term" value="P:protein K11-linked ubiquitination"/>
    <property type="evidence" value="ECO:0007669"/>
    <property type="project" value="TreeGrafter"/>
</dbReference>
<dbReference type="Proteomes" id="UP000789570">
    <property type="component" value="Unassembled WGS sequence"/>
</dbReference>
<feature type="domain" description="Anaphase-promoting complex subunit 1 N-terminal" evidence="4">
    <location>
        <begin position="59"/>
        <end position="183"/>
    </location>
</feature>
<comment type="caution">
    <text evidence="5">The sequence shown here is derived from an EMBL/GenBank/DDBJ whole genome shotgun (WGS) entry which is preliminary data.</text>
</comment>